<name>G3BDH4_CANTC</name>
<dbReference type="InterPro" id="IPR019458">
    <property type="entry name" value="Est1-like_N"/>
</dbReference>
<dbReference type="Pfam" id="PF10373">
    <property type="entry name" value="EST1_DNA_bind"/>
    <property type="match status" value="1"/>
</dbReference>
<feature type="compositionally biased region" description="Polar residues" evidence="2">
    <location>
        <begin position="699"/>
        <end position="728"/>
    </location>
</feature>
<evidence type="ECO:0000313" key="6">
    <source>
        <dbReference type="Proteomes" id="UP000000707"/>
    </source>
</evidence>
<dbReference type="HOGENOM" id="CLU_015710_0_0_1"/>
<evidence type="ECO:0000256" key="1">
    <source>
        <dbReference type="RuleBase" id="RU369098"/>
    </source>
</evidence>
<feature type="region of interest" description="Disordered" evidence="2">
    <location>
        <begin position="834"/>
        <end position="883"/>
    </location>
</feature>
<comment type="function">
    <text evidence="1">Plays a role in nonsense-mediated mRNA decay.</text>
</comment>
<keyword evidence="1" id="KW-0539">Nucleus</keyword>
<dbReference type="OrthoDB" id="69928at2759"/>
<evidence type="ECO:0000256" key="2">
    <source>
        <dbReference type="SAM" id="MobiDB-lite"/>
    </source>
</evidence>
<reference evidence="5 6" key="1">
    <citation type="journal article" date="2011" name="Proc. Natl. Acad. Sci. U.S.A.">
        <title>Comparative genomics of xylose-fermenting fungi for enhanced biofuel production.</title>
        <authorList>
            <person name="Wohlbach D.J."/>
            <person name="Kuo A."/>
            <person name="Sato T.K."/>
            <person name="Potts K.M."/>
            <person name="Salamov A.A."/>
            <person name="LaButti K.M."/>
            <person name="Sun H."/>
            <person name="Clum A."/>
            <person name="Pangilinan J.L."/>
            <person name="Lindquist E.A."/>
            <person name="Lucas S."/>
            <person name="Lapidus A."/>
            <person name="Jin M."/>
            <person name="Gunawan C."/>
            <person name="Balan V."/>
            <person name="Dale B.E."/>
            <person name="Jeffries T.W."/>
            <person name="Zinkel R."/>
            <person name="Barry K.W."/>
            <person name="Grigoriev I.V."/>
            <person name="Gasch A.P."/>
        </authorList>
    </citation>
    <scope>NUCLEOTIDE SEQUENCE [LARGE SCALE GENOMIC DNA]</scope>
    <source>
        <strain evidence="6">ATCC 10573 / BCRC 21748 / CBS 615 / JCM 9827 / NBRC 10315 / NRRL Y-1498 / VKM Y-70</strain>
    </source>
</reference>
<feature type="compositionally biased region" description="Pro residues" evidence="2">
    <location>
        <begin position="853"/>
        <end position="869"/>
    </location>
</feature>
<dbReference type="Pfam" id="PF10374">
    <property type="entry name" value="EST1"/>
    <property type="match status" value="1"/>
</dbReference>
<comment type="subcellular location">
    <subcellularLocation>
        <location evidence="1">Nucleus</location>
    </subcellularLocation>
</comment>
<sequence length="883" mass="101287">MSVKTSPVQDVTYDSTALNQIKHFKLQLTNLLNQSFTDPALLLGLNSVILPKFTDWTTKDFDNYYKLLEVDCVSNQVEFNTIKFLDTLWMNFHYPIIKFFKLKHKEMSPIDSQALSKNDPPKLRTVEIRKINDFFIKFTKTTYGFYSDILQYFSTNFQNPLLPSSFLKHFNYELNNRARETHSPTLQANLLYVMHKCLLCLGDLLRHRSFIETNYVLPNISIKNYFQFKSKTGFATGKLLEYYHPSSVMYNLCIQLLPALNEPYNHLGMIHNMSNDKMTAIYWFLRANFTRLSGYKLGLTNLNNLLVQPWVKLDLSNLLRARSPNHGSITNDQLNLMLTSIICYHYLPEKYRLPGNRILGNLKVGKLEFIFLSLNFNENVFQRSQKFTCGVPLEDFYLFQLTLLICFTRLMNTPSFSKFVNMYLEFYLKSLNEPKESTITKNSSALMCIRLLLNWLSSQNKRFLSLSNVKLLGEVMNKMVGDYTVDDLTTKPIRNYYFAEDIMFKDFKLVSHQLKDFNDNHLFEANNIDLLNNNFSSLVVDGVPIFLDNTFIKENQFKSDDAFIQSEVQKYENTSRVLAVLSQFYDLFQDKFTFNGNFVMKKYERKIKIMQQKPHGSIHRNKHPEPQELDQSHGEIIISSIEGHTKPPVNHDSSGSEEENGHAIQNVIDDESQHEESDNDMMPDTSIDEIEEFIRHHTTQLQSQMQQEEILTSTSNPAPPSTRGNSDSWEAEVAATPVTSQTSTQENYSTANSGTQSPATSFPIGAMSMAPGSAMHTFANMAPPNMVPYSGTGLLVPGPNLIPYAYPSAVPAQPGMPPVQAQYWQFHYSQPPPFPGQFPPPKMGMNPNQQPIFQPPFPPNSQFPPPDQSYPPNANFDSGWHGP</sequence>
<organism evidence="6">
    <name type="scientific">Candida tenuis (strain ATCC 10573 / BCRC 21748 / CBS 615 / JCM 9827 / NBRC 10315 / NRRL Y-1498 / VKM Y-70)</name>
    <name type="common">Yeast</name>
    <name type="synonym">Yamadazyma tenuis</name>
    <dbReference type="NCBI Taxonomy" id="590646"/>
    <lineage>
        <taxon>Eukaryota</taxon>
        <taxon>Fungi</taxon>
        <taxon>Dikarya</taxon>
        <taxon>Ascomycota</taxon>
        <taxon>Saccharomycotina</taxon>
        <taxon>Pichiomycetes</taxon>
        <taxon>Debaryomycetaceae</taxon>
        <taxon>Yamadazyma</taxon>
    </lineage>
</organism>
<protein>
    <recommendedName>
        <fullName evidence="1">Nonsense-mediated mRNA decay factor</fullName>
    </recommendedName>
</protein>
<dbReference type="GO" id="GO:0070034">
    <property type="term" value="F:telomerase RNA binding"/>
    <property type="evidence" value="ECO:0007669"/>
    <property type="project" value="TreeGrafter"/>
</dbReference>
<evidence type="ECO:0000259" key="4">
    <source>
        <dbReference type="Pfam" id="PF10374"/>
    </source>
</evidence>
<feature type="domain" description="DNA/RNA-binding" evidence="3">
    <location>
        <begin position="249"/>
        <end position="513"/>
    </location>
</feature>
<dbReference type="GO" id="GO:0005697">
    <property type="term" value="C:telomerase holoenzyme complex"/>
    <property type="evidence" value="ECO:0007669"/>
    <property type="project" value="TreeGrafter"/>
</dbReference>
<dbReference type="Gene3D" id="1.25.40.10">
    <property type="entry name" value="Tetratricopeptide repeat domain"/>
    <property type="match status" value="1"/>
</dbReference>
<dbReference type="InterPro" id="IPR045153">
    <property type="entry name" value="Est1/Ebs1-like"/>
</dbReference>
<dbReference type="GO" id="GO:0000184">
    <property type="term" value="P:nuclear-transcribed mRNA catabolic process, nonsense-mediated decay"/>
    <property type="evidence" value="ECO:0007669"/>
    <property type="project" value="UniProtKB-KW"/>
</dbReference>
<dbReference type="InterPro" id="IPR018834">
    <property type="entry name" value="DNA/RNA-bd_Est1-type"/>
</dbReference>
<dbReference type="eggNOG" id="KOG2162">
    <property type="taxonomic scope" value="Eukaryota"/>
</dbReference>
<dbReference type="STRING" id="590646.G3BDH4"/>
<proteinExistence type="predicted"/>
<dbReference type="InterPro" id="IPR011990">
    <property type="entry name" value="TPR-like_helical_dom_sf"/>
</dbReference>
<keyword evidence="1" id="KW-0866">Nonsense-mediated mRNA decay</keyword>
<dbReference type="PANTHER" id="PTHR15696:SF0">
    <property type="entry name" value="TELOMERASE-BINDING PROTEIN EST1A"/>
    <property type="match status" value="1"/>
</dbReference>
<evidence type="ECO:0000313" key="5">
    <source>
        <dbReference type="EMBL" id="EGV60301.1"/>
    </source>
</evidence>
<dbReference type="EMBL" id="GL996528">
    <property type="protein sequence ID" value="EGV60301.1"/>
    <property type="molecule type" value="Genomic_DNA"/>
</dbReference>
<keyword evidence="6" id="KW-1185">Reference proteome</keyword>
<dbReference type="AlphaFoldDB" id="G3BDH4"/>
<evidence type="ECO:0000259" key="3">
    <source>
        <dbReference type="Pfam" id="PF10373"/>
    </source>
</evidence>
<gene>
    <name evidence="5" type="ORF">CANTEDRAFT_136783</name>
</gene>
<dbReference type="GO" id="GO:0042162">
    <property type="term" value="F:telomeric DNA binding"/>
    <property type="evidence" value="ECO:0007669"/>
    <property type="project" value="TreeGrafter"/>
</dbReference>
<dbReference type="SUPFAM" id="SSF48452">
    <property type="entry name" value="TPR-like"/>
    <property type="match status" value="1"/>
</dbReference>
<feature type="domain" description="Telomerase activating protein Est1-like N-terminal" evidence="4">
    <location>
        <begin position="83"/>
        <end position="212"/>
    </location>
</feature>
<dbReference type="Proteomes" id="UP000000707">
    <property type="component" value="Unassembled WGS sequence"/>
</dbReference>
<dbReference type="PANTHER" id="PTHR15696">
    <property type="entry name" value="SMG-7 SUPPRESSOR WITH MORPHOLOGICAL EFFECT ON GENITALIA PROTEIN 7"/>
    <property type="match status" value="1"/>
</dbReference>
<feature type="compositionally biased region" description="Polar residues" evidence="2">
    <location>
        <begin position="737"/>
        <end position="759"/>
    </location>
</feature>
<feature type="region of interest" description="Disordered" evidence="2">
    <location>
        <begin position="698"/>
        <end position="759"/>
    </location>
</feature>
<accession>G3BDH4</accession>